<keyword evidence="1" id="KW-0732">Signal</keyword>
<feature type="chain" id="PRO_5034047413" description="ToxB-like N-terminal ascomycota domain-containing protein" evidence="1">
    <location>
        <begin position="24"/>
        <end position="89"/>
    </location>
</feature>
<dbReference type="AlphaFoldDB" id="A0A8H6KMT4"/>
<dbReference type="EMBL" id="WIGM01000212">
    <property type="protein sequence ID" value="KAF6833636.1"/>
    <property type="molecule type" value="Genomic_DNA"/>
</dbReference>
<reference evidence="2" key="1">
    <citation type="journal article" date="2020" name="Phytopathology">
        <title>Genome Sequence Resources of Colletotrichum truncatum, C. plurivorum, C. musicola, and C. sojae: Four Species Pathogenic to Soybean (Glycine max).</title>
        <authorList>
            <person name="Rogerio F."/>
            <person name="Boufleur T.R."/>
            <person name="Ciampi-Guillardi M."/>
            <person name="Sukno S.A."/>
            <person name="Thon M.R."/>
            <person name="Massola Junior N.S."/>
            <person name="Baroncelli R."/>
        </authorList>
    </citation>
    <scope>NUCLEOTIDE SEQUENCE</scope>
    <source>
        <strain evidence="2">LFN0074</strain>
    </source>
</reference>
<evidence type="ECO:0000313" key="3">
    <source>
        <dbReference type="Proteomes" id="UP000639643"/>
    </source>
</evidence>
<dbReference type="OrthoDB" id="4851543at2759"/>
<comment type="caution">
    <text evidence="2">The sequence shown here is derived from an EMBL/GenBank/DDBJ whole genome shotgun (WGS) entry which is preliminary data.</text>
</comment>
<feature type="signal peptide" evidence="1">
    <location>
        <begin position="1"/>
        <end position="23"/>
    </location>
</feature>
<proteinExistence type="predicted"/>
<dbReference type="Proteomes" id="UP000639643">
    <property type="component" value="Unassembled WGS sequence"/>
</dbReference>
<protein>
    <recommendedName>
        <fullName evidence="4">ToxB-like N-terminal ascomycota domain-containing protein</fullName>
    </recommendedName>
</protein>
<dbReference type="PROSITE" id="PS51257">
    <property type="entry name" value="PROKAR_LIPOPROTEIN"/>
    <property type="match status" value="1"/>
</dbReference>
<evidence type="ECO:0000256" key="1">
    <source>
        <dbReference type="SAM" id="SignalP"/>
    </source>
</evidence>
<keyword evidence="3" id="KW-1185">Reference proteome</keyword>
<evidence type="ECO:0008006" key="4">
    <source>
        <dbReference type="Google" id="ProtNLM"/>
    </source>
</evidence>
<sequence>MARLSHLVFALCAALAQVAPASALQACSVKISSSSGAGGGTCVTGSTSGSIQVPGGPSVAYVVADPCEFTITNGPFDGITGTATKVDKC</sequence>
<accession>A0A8H6KMT4</accession>
<evidence type="ECO:0000313" key="2">
    <source>
        <dbReference type="EMBL" id="KAF6833636.1"/>
    </source>
</evidence>
<gene>
    <name evidence="2" type="ORF">CMUS01_06483</name>
</gene>
<name>A0A8H6KMT4_9PEZI</name>
<organism evidence="2 3">
    <name type="scientific">Colletotrichum musicola</name>
    <dbReference type="NCBI Taxonomy" id="2175873"/>
    <lineage>
        <taxon>Eukaryota</taxon>
        <taxon>Fungi</taxon>
        <taxon>Dikarya</taxon>
        <taxon>Ascomycota</taxon>
        <taxon>Pezizomycotina</taxon>
        <taxon>Sordariomycetes</taxon>
        <taxon>Hypocreomycetidae</taxon>
        <taxon>Glomerellales</taxon>
        <taxon>Glomerellaceae</taxon>
        <taxon>Colletotrichum</taxon>
        <taxon>Colletotrichum orchidearum species complex</taxon>
    </lineage>
</organism>